<dbReference type="EMBL" id="BMQA01000004">
    <property type="protein sequence ID" value="GGJ08458.1"/>
    <property type="molecule type" value="Genomic_DNA"/>
</dbReference>
<organism evidence="3 4">
    <name type="scientific">Streptomyces brasiliensis</name>
    <dbReference type="NCBI Taxonomy" id="1954"/>
    <lineage>
        <taxon>Bacteria</taxon>
        <taxon>Bacillati</taxon>
        <taxon>Actinomycetota</taxon>
        <taxon>Actinomycetes</taxon>
        <taxon>Kitasatosporales</taxon>
        <taxon>Streptomycetaceae</taxon>
        <taxon>Streptomyces</taxon>
    </lineage>
</organism>
<proteinExistence type="predicted"/>
<gene>
    <name evidence="3" type="ORF">GCM10010121_018490</name>
</gene>
<feature type="region of interest" description="Disordered" evidence="1">
    <location>
        <begin position="23"/>
        <end position="42"/>
    </location>
</feature>
<accession>A0A917NM84</accession>
<evidence type="ECO:0000313" key="3">
    <source>
        <dbReference type="EMBL" id="GGJ08458.1"/>
    </source>
</evidence>
<dbReference type="AlphaFoldDB" id="A0A917NM84"/>
<protein>
    <recommendedName>
        <fullName evidence="5">Bacterial Ig domain-containing protein</fullName>
    </recommendedName>
</protein>
<evidence type="ECO:0000256" key="1">
    <source>
        <dbReference type="SAM" id="MobiDB-lite"/>
    </source>
</evidence>
<evidence type="ECO:0000256" key="2">
    <source>
        <dbReference type="SAM" id="SignalP"/>
    </source>
</evidence>
<feature type="compositionally biased region" description="Polar residues" evidence="1">
    <location>
        <begin position="23"/>
        <end position="40"/>
    </location>
</feature>
<evidence type="ECO:0008006" key="5">
    <source>
        <dbReference type="Google" id="ProtNLM"/>
    </source>
</evidence>
<comment type="caution">
    <text evidence="3">The sequence shown here is derived from an EMBL/GenBank/DDBJ whole genome shotgun (WGS) entry which is preliminary data.</text>
</comment>
<reference evidence="3" key="2">
    <citation type="submission" date="2020-09" db="EMBL/GenBank/DDBJ databases">
        <authorList>
            <person name="Sun Q."/>
            <person name="Ohkuma M."/>
        </authorList>
    </citation>
    <scope>NUCLEOTIDE SEQUENCE</scope>
    <source>
        <strain evidence="3">JCM 3086</strain>
    </source>
</reference>
<name>A0A917NM84_9ACTN</name>
<keyword evidence="4" id="KW-1185">Reference proteome</keyword>
<reference evidence="3" key="1">
    <citation type="journal article" date="2014" name="Int. J. Syst. Evol. Microbiol.">
        <title>Complete genome sequence of Corynebacterium casei LMG S-19264T (=DSM 44701T), isolated from a smear-ripened cheese.</title>
        <authorList>
            <consortium name="US DOE Joint Genome Institute (JGI-PGF)"/>
            <person name="Walter F."/>
            <person name="Albersmeier A."/>
            <person name="Kalinowski J."/>
            <person name="Ruckert C."/>
        </authorList>
    </citation>
    <scope>NUCLEOTIDE SEQUENCE</scope>
    <source>
        <strain evidence="3">JCM 3086</strain>
    </source>
</reference>
<dbReference type="Proteomes" id="UP000657574">
    <property type="component" value="Unassembled WGS sequence"/>
</dbReference>
<feature type="signal peptide" evidence="2">
    <location>
        <begin position="1"/>
        <end position="20"/>
    </location>
</feature>
<feature type="chain" id="PRO_5037114752" description="Bacterial Ig domain-containing protein" evidence="2">
    <location>
        <begin position="21"/>
        <end position="128"/>
    </location>
</feature>
<evidence type="ECO:0000313" key="4">
    <source>
        <dbReference type="Proteomes" id="UP000657574"/>
    </source>
</evidence>
<sequence length="128" mass="13176">MAAGAVSVALLSAGSAGAFAASPTLSPKPTMTHSATSKPASITVKAHPTTVKAGEKVRFTGHTMGIRTGASVVLQQEKNGAWHNLHVRAAVKKANAFSLTDRPTAKGTQHFRVSHGSTHSPTVNVTVQ</sequence>
<keyword evidence="2" id="KW-0732">Signal</keyword>